<evidence type="ECO:0000256" key="1">
    <source>
        <dbReference type="SAM" id="MobiDB-lite"/>
    </source>
</evidence>
<sequence>MRRRSRNNDYASRRQGAWRVSIHIGDMVLVKIRLPGRKFCLPFKAELWTVTSIKGTMVTAARDGESVMRNVSQFKKFSISLSSGQARDRSMDNTLVSVQESADFSPASHRQTEDVVSTTAGSLRAPSDSQREPSGRSRGGQYQLRSNPGPSRCYTDFVFD</sequence>
<name>A0AAV7S975_PLEWA</name>
<reference evidence="2" key="1">
    <citation type="journal article" date="2022" name="bioRxiv">
        <title>Sequencing and chromosome-scale assembly of the giantPleurodeles waltlgenome.</title>
        <authorList>
            <person name="Brown T."/>
            <person name="Elewa A."/>
            <person name="Iarovenko S."/>
            <person name="Subramanian E."/>
            <person name="Araus A.J."/>
            <person name="Petzold A."/>
            <person name="Susuki M."/>
            <person name="Suzuki K.-i.T."/>
            <person name="Hayashi T."/>
            <person name="Toyoda A."/>
            <person name="Oliveira C."/>
            <person name="Osipova E."/>
            <person name="Leigh N.D."/>
            <person name="Simon A."/>
            <person name="Yun M.H."/>
        </authorList>
    </citation>
    <scope>NUCLEOTIDE SEQUENCE</scope>
    <source>
        <strain evidence="2">20211129_DDA</strain>
        <tissue evidence="2">Liver</tissue>
    </source>
</reference>
<accession>A0AAV7S975</accession>
<gene>
    <name evidence="2" type="ORF">NDU88_001600</name>
</gene>
<evidence type="ECO:0000313" key="2">
    <source>
        <dbReference type="EMBL" id="KAJ1161112.1"/>
    </source>
</evidence>
<feature type="region of interest" description="Disordered" evidence="1">
    <location>
        <begin position="81"/>
        <end position="150"/>
    </location>
</feature>
<proteinExistence type="predicted"/>
<dbReference type="EMBL" id="JANPWB010000008">
    <property type="protein sequence ID" value="KAJ1161112.1"/>
    <property type="molecule type" value="Genomic_DNA"/>
</dbReference>
<dbReference type="AlphaFoldDB" id="A0AAV7S975"/>
<keyword evidence="3" id="KW-1185">Reference proteome</keyword>
<feature type="compositionally biased region" description="Polar residues" evidence="1">
    <location>
        <begin position="92"/>
        <end position="102"/>
    </location>
</feature>
<comment type="caution">
    <text evidence="2">The sequence shown here is derived from an EMBL/GenBank/DDBJ whole genome shotgun (WGS) entry which is preliminary data.</text>
</comment>
<protein>
    <submittedName>
        <fullName evidence="2">Uncharacterized protein</fullName>
    </submittedName>
</protein>
<organism evidence="2 3">
    <name type="scientific">Pleurodeles waltl</name>
    <name type="common">Iberian ribbed newt</name>
    <dbReference type="NCBI Taxonomy" id="8319"/>
    <lineage>
        <taxon>Eukaryota</taxon>
        <taxon>Metazoa</taxon>
        <taxon>Chordata</taxon>
        <taxon>Craniata</taxon>
        <taxon>Vertebrata</taxon>
        <taxon>Euteleostomi</taxon>
        <taxon>Amphibia</taxon>
        <taxon>Batrachia</taxon>
        <taxon>Caudata</taxon>
        <taxon>Salamandroidea</taxon>
        <taxon>Salamandridae</taxon>
        <taxon>Pleurodelinae</taxon>
        <taxon>Pleurodeles</taxon>
    </lineage>
</organism>
<dbReference type="Proteomes" id="UP001066276">
    <property type="component" value="Chromosome 4_2"/>
</dbReference>
<evidence type="ECO:0000313" key="3">
    <source>
        <dbReference type="Proteomes" id="UP001066276"/>
    </source>
</evidence>